<name>A0A8H9MYN7_VIBVL</name>
<reference evidence="1" key="2">
    <citation type="submission" date="2019-01" db="EMBL/GenBank/DDBJ databases">
        <authorList>
            <consortium name="NCBI Pathogen Detection Project"/>
        </authorList>
    </citation>
    <scope>NUCLEOTIDE SEQUENCE</scope>
    <source>
        <strain evidence="1">BCW_3452</strain>
    </source>
</reference>
<protein>
    <submittedName>
        <fullName evidence="1">Uncharacterized protein</fullName>
    </submittedName>
</protein>
<dbReference type="Proteomes" id="UP000863257">
    <property type="component" value="Unassembled WGS sequence"/>
</dbReference>
<evidence type="ECO:0000313" key="1">
    <source>
        <dbReference type="EMBL" id="HAS8538319.1"/>
    </source>
</evidence>
<accession>A0A8H9MYN7</accession>
<dbReference type="AlphaFoldDB" id="A0A8H9MYN7"/>
<sequence length="78" mass="9339">MLIFWIRITLAQSFATPKTGTFRTFKTVFFLKHSKNIQSYTLVKFENKFWLDTIKALINLLQEKCIKIFQNEIQYLMG</sequence>
<comment type="caution">
    <text evidence="1">The sequence shown here is derived from an EMBL/GenBank/DDBJ whole genome shotgun (WGS) entry which is preliminary data.</text>
</comment>
<proteinExistence type="predicted"/>
<gene>
    <name evidence="1" type="ORF">I7730_00705</name>
</gene>
<organism evidence="1">
    <name type="scientific">Vibrio vulnificus</name>
    <dbReference type="NCBI Taxonomy" id="672"/>
    <lineage>
        <taxon>Bacteria</taxon>
        <taxon>Pseudomonadati</taxon>
        <taxon>Pseudomonadota</taxon>
        <taxon>Gammaproteobacteria</taxon>
        <taxon>Vibrionales</taxon>
        <taxon>Vibrionaceae</taxon>
        <taxon>Vibrio</taxon>
    </lineage>
</organism>
<dbReference type="EMBL" id="DACRBY010000001">
    <property type="protein sequence ID" value="HAS8538319.1"/>
    <property type="molecule type" value="Genomic_DNA"/>
</dbReference>
<reference evidence="1" key="1">
    <citation type="journal article" date="2018" name="Genome Biol.">
        <title>SKESA: strategic k-mer extension for scrupulous assemblies.</title>
        <authorList>
            <person name="Souvorov A."/>
            <person name="Agarwala R."/>
            <person name="Lipman D.J."/>
        </authorList>
    </citation>
    <scope>NUCLEOTIDE SEQUENCE</scope>
    <source>
        <strain evidence="1">BCW_3452</strain>
    </source>
</reference>